<evidence type="ECO:0000259" key="2">
    <source>
        <dbReference type="Pfam" id="PF13386"/>
    </source>
</evidence>
<keyword evidence="1" id="KW-1133">Transmembrane helix</keyword>
<keyword evidence="1" id="KW-0812">Transmembrane</keyword>
<dbReference type="EMBL" id="JBHSMT010000014">
    <property type="protein sequence ID" value="MFC5474480.1"/>
    <property type="molecule type" value="Genomic_DNA"/>
</dbReference>
<keyword evidence="4" id="KW-1185">Reference proteome</keyword>
<keyword evidence="1" id="KW-0472">Membrane</keyword>
<feature type="transmembrane region" description="Helical" evidence="1">
    <location>
        <begin position="224"/>
        <end position="242"/>
    </location>
</feature>
<organism evidence="3 4">
    <name type="scientific">Paraherbaspirillum soli</name>
    <dbReference type="NCBI Taxonomy" id="631222"/>
    <lineage>
        <taxon>Bacteria</taxon>
        <taxon>Pseudomonadati</taxon>
        <taxon>Pseudomonadota</taxon>
        <taxon>Betaproteobacteria</taxon>
        <taxon>Burkholderiales</taxon>
        <taxon>Oxalobacteraceae</taxon>
        <taxon>Paraherbaspirillum</taxon>
    </lineage>
</organism>
<dbReference type="PANTHER" id="PTHR42208:SF1">
    <property type="entry name" value="HEAVY METAL TRANSPORTER"/>
    <property type="match status" value="1"/>
</dbReference>
<protein>
    <submittedName>
        <fullName evidence="3">Sulfite exporter TauE/SafE family protein</fullName>
    </submittedName>
</protein>
<dbReference type="Pfam" id="PF13386">
    <property type="entry name" value="DsbD_2"/>
    <property type="match status" value="1"/>
</dbReference>
<sequence>MTGPIPGVNLLPIFMVGLLGSVHCVGMCGGIVSAFSMTPAARKFPVAVVVRAGPIAEAGTVDSLLRVIEYNAGRIASYATAGAIAGGIVGGVRTLASASVVQMIGYWLANLMLATLGLYLMDAWRGLSRIEAAGQTLWRRIQPLTKHLMPLDSPLKMLALGGLWGWLPCGMVYSVLLTAMLSGSALSGAAVMLIFGLGTLPVLLMMGMLGACLRSWLQRRSVRFISGLVVLGFGVLGLIRVADGIHSNWLDVVCVTPTPALSTGAHP</sequence>
<reference evidence="4" key="1">
    <citation type="journal article" date="2019" name="Int. J. Syst. Evol. Microbiol.">
        <title>The Global Catalogue of Microorganisms (GCM) 10K type strain sequencing project: providing services to taxonomists for standard genome sequencing and annotation.</title>
        <authorList>
            <consortium name="The Broad Institute Genomics Platform"/>
            <consortium name="The Broad Institute Genome Sequencing Center for Infectious Disease"/>
            <person name="Wu L."/>
            <person name="Ma J."/>
        </authorList>
    </citation>
    <scope>NUCLEOTIDE SEQUENCE [LARGE SCALE GENOMIC DNA]</scope>
    <source>
        <strain evidence="4">JCM 17066</strain>
    </source>
</reference>
<dbReference type="Proteomes" id="UP001596045">
    <property type="component" value="Unassembled WGS sequence"/>
</dbReference>
<dbReference type="PANTHER" id="PTHR42208">
    <property type="entry name" value="HEAVY METAL TRANSPORTER-RELATED"/>
    <property type="match status" value="1"/>
</dbReference>
<dbReference type="RefSeq" id="WP_378997586.1">
    <property type="nucleotide sequence ID" value="NZ_JBHSMT010000014.1"/>
</dbReference>
<name>A0ABW0M8F5_9BURK</name>
<accession>A0ABW0M8F5</accession>
<feature type="transmembrane region" description="Helical" evidence="1">
    <location>
        <begin position="189"/>
        <end position="212"/>
    </location>
</feature>
<comment type="caution">
    <text evidence="3">The sequence shown here is derived from an EMBL/GenBank/DDBJ whole genome shotgun (WGS) entry which is preliminary data.</text>
</comment>
<feature type="transmembrane region" description="Helical" evidence="1">
    <location>
        <begin position="157"/>
        <end position="177"/>
    </location>
</feature>
<evidence type="ECO:0000256" key="1">
    <source>
        <dbReference type="SAM" id="Phobius"/>
    </source>
</evidence>
<feature type="transmembrane region" description="Helical" evidence="1">
    <location>
        <begin position="75"/>
        <end position="92"/>
    </location>
</feature>
<dbReference type="InterPro" id="IPR039447">
    <property type="entry name" value="UreH-like_TM_dom"/>
</dbReference>
<evidence type="ECO:0000313" key="4">
    <source>
        <dbReference type="Proteomes" id="UP001596045"/>
    </source>
</evidence>
<feature type="transmembrane region" description="Helical" evidence="1">
    <location>
        <begin position="104"/>
        <end position="121"/>
    </location>
</feature>
<feature type="transmembrane region" description="Helical" evidence="1">
    <location>
        <begin position="12"/>
        <end position="35"/>
    </location>
</feature>
<feature type="domain" description="Urease accessory protein UreH-like transmembrane" evidence="2">
    <location>
        <begin position="13"/>
        <end position="235"/>
    </location>
</feature>
<evidence type="ECO:0000313" key="3">
    <source>
        <dbReference type="EMBL" id="MFC5474480.1"/>
    </source>
</evidence>
<proteinExistence type="predicted"/>
<gene>
    <name evidence="3" type="ORF">ACFPM8_10990</name>
</gene>